<dbReference type="NCBIfam" id="TIGR03803">
    <property type="entry name" value="Gloeo_Verruco"/>
    <property type="match status" value="4"/>
</dbReference>
<dbReference type="EMBL" id="CP034171">
    <property type="protein sequence ID" value="AZI20675.1"/>
    <property type="molecule type" value="Genomic_DNA"/>
</dbReference>
<evidence type="ECO:0000313" key="4">
    <source>
        <dbReference type="EMBL" id="AZI20675.1"/>
    </source>
</evidence>
<dbReference type="RefSeq" id="WP_124784863.1">
    <property type="nucleotide sequence ID" value="NZ_CP034171.1"/>
</dbReference>
<evidence type="ECO:0000256" key="1">
    <source>
        <dbReference type="ARBA" id="ARBA00022729"/>
    </source>
</evidence>
<feature type="signal peptide" evidence="2">
    <location>
        <begin position="1"/>
        <end position="18"/>
    </location>
</feature>
<dbReference type="InterPro" id="IPR022519">
    <property type="entry name" value="Gloeo/Verruco_rpt"/>
</dbReference>
<feature type="domain" description="Secretion system C-terminal sorting" evidence="3">
    <location>
        <begin position="394"/>
        <end position="459"/>
    </location>
</feature>
<dbReference type="Proteomes" id="UP000282297">
    <property type="component" value="Chromosome"/>
</dbReference>
<name>A0A3G8WHL6_9FLAO</name>
<protein>
    <submittedName>
        <fullName evidence="4">T9SS C-terminal target domain-containing protein</fullName>
    </submittedName>
</protein>
<organism evidence="4 5">
    <name type="scientific">Chryseobacterium taklimakanense</name>
    <dbReference type="NCBI Taxonomy" id="536441"/>
    <lineage>
        <taxon>Bacteria</taxon>
        <taxon>Pseudomonadati</taxon>
        <taxon>Bacteroidota</taxon>
        <taxon>Flavobacteriia</taxon>
        <taxon>Flavobacteriales</taxon>
        <taxon>Weeksellaceae</taxon>
        <taxon>Chryseobacterium group</taxon>
        <taxon>Chryseobacterium</taxon>
    </lineage>
</organism>
<gene>
    <name evidence="4" type="ORF">EIH08_08100</name>
</gene>
<sequence>MKKTLLFLALGLSAAMQAQVLYGLTETSDTGSGTLFSYDLKAPKISTEKKFRPAEDGTYAYGSLVQTSNGKLYGLTRNGGTQNKGTLFQYEPATKTYTVRYHFGSTAGDVAFLDFRGNGSLIEASNKKLYGLSSNAVFEYNPAENSYAVKAMLSSIGGSEAYGELTELNGKLYGMTKSGGAQQLGIIFEYDLATGTIIKKEDFNRTNGARPTGKLTAYSGKLYGITPDGGTGFGNLFEYDPATNTLTNKVNFGSANGFGPGGFLTLAKNNKLYGTTVRGGAFNLGFVFEFDPATGVFTQKAPFGNDGDDAWSCEGGLLEASNGMFYGLTRYINNPDNEDDPRGSLFQWDPAANKIKRLEYFDGPNGLQVRGRLIELKDASGLATAETAESKVSVYPNPVSDVLFLKGISKASVKIYNMAGQLLQSETISNGQLNVSRLSKGLYLVKVEAGGKTTTHKVVKE</sequence>
<dbReference type="NCBIfam" id="TIGR04183">
    <property type="entry name" value="Por_Secre_tail"/>
    <property type="match status" value="1"/>
</dbReference>
<reference evidence="5" key="1">
    <citation type="submission" date="2018-11" db="EMBL/GenBank/DDBJ databases">
        <title>Proposal to divide the Flavobacteriaceae and reorganize its genera based on Amino Acid Identity values calculated from whole genome sequences.</title>
        <authorList>
            <person name="Nicholson A.C."/>
            <person name="Gulvik C.A."/>
            <person name="Whitney A.M."/>
            <person name="Humrighouse B.W."/>
            <person name="Bell M."/>
            <person name="Holmes B."/>
            <person name="Steigerwalt A.B."/>
            <person name="Villarma A."/>
            <person name="Sheth M."/>
            <person name="Batra D."/>
            <person name="Pryor J."/>
            <person name="Bernardet J.-F."/>
            <person name="Hugo C."/>
            <person name="Kampfer P."/>
            <person name="Newman J.D."/>
            <person name="McQuiston J.R."/>
        </authorList>
    </citation>
    <scope>NUCLEOTIDE SEQUENCE [LARGE SCALE GENOMIC DNA]</scope>
    <source>
        <strain evidence="5">H4753</strain>
    </source>
</reference>
<dbReference type="SUPFAM" id="SSF50965">
    <property type="entry name" value="Galactose oxidase, central domain"/>
    <property type="match status" value="1"/>
</dbReference>
<feature type="chain" id="PRO_5018159038" evidence="2">
    <location>
        <begin position="19"/>
        <end position="461"/>
    </location>
</feature>
<proteinExistence type="predicted"/>
<evidence type="ECO:0000256" key="2">
    <source>
        <dbReference type="SAM" id="SignalP"/>
    </source>
</evidence>
<evidence type="ECO:0000259" key="3">
    <source>
        <dbReference type="Pfam" id="PF18962"/>
    </source>
</evidence>
<dbReference type="InterPro" id="IPR011043">
    <property type="entry name" value="Gal_Oxase/kelch_b-propeller"/>
</dbReference>
<dbReference type="Pfam" id="PF18962">
    <property type="entry name" value="Por_Secre_tail"/>
    <property type="match status" value="1"/>
</dbReference>
<dbReference type="InterPro" id="IPR026444">
    <property type="entry name" value="Secre_tail"/>
</dbReference>
<keyword evidence="1 2" id="KW-0732">Signal</keyword>
<accession>A0A3G8WHL6</accession>
<evidence type="ECO:0000313" key="5">
    <source>
        <dbReference type="Proteomes" id="UP000282297"/>
    </source>
</evidence>
<dbReference type="AlphaFoldDB" id="A0A3G8WHL6"/>
<dbReference type="InterPro" id="IPR015915">
    <property type="entry name" value="Kelch-typ_b-propeller"/>
</dbReference>
<dbReference type="Gene3D" id="2.120.10.80">
    <property type="entry name" value="Kelch-type beta propeller"/>
    <property type="match status" value="1"/>
</dbReference>